<organism evidence="27 28">
    <name type="scientific">Orchesella cincta</name>
    <name type="common">Springtail</name>
    <name type="synonym">Podura cincta</name>
    <dbReference type="NCBI Taxonomy" id="48709"/>
    <lineage>
        <taxon>Eukaryota</taxon>
        <taxon>Metazoa</taxon>
        <taxon>Ecdysozoa</taxon>
        <taxon>Arthropoda</taxon>
        <taxon>Hexapoda</taxon>
        <taxon>Collembola</taxon>
        <taxon>Entomobryomorpha</taxon>
        <taxon>Entomobryoidea</taxon>
        <taxon>Orchesellidae</taxon>
        <taxon>Orchesellinae</taxon>
        <taxon>Orchesella</taxon>
    </lineage>
</organism>
<dbReference type="Proteomes" id="UP000094527">
    <property type="component" value="Unassembled WGS sequence"/>
</dbReference>
<evidence type="ECO:0000259" key="26">
    <source>
        <dbReference type="Pfam" id="PF00561"/>
    </source>
</evidence>
<feature type="region of interest" description="Disordered" evidence="25">
    <location>
        <begin position="390"/>
        <end position="430"/>
    </location>
</feature>
<gene>
    <name evidence="27" type="ORF">Ocin01_03826</name>
</gene>
<evidence type="ECO:0000256" key="10">
    <source>
        <dbReference type="ARBA" id="ARBA00022782"/>
    </source>
</evidence>
<comment type="catalytic activity">
    <reaction evidence="20">
        <text>1-octadecanoyl-sn-glycero-3-phosphate + (9Z)-octadecenoyl-CoA = 1-octadecanoyl-2-(9Z-octadecenoyl)-sn-glycero-3-phosphate + CoA</text>
        <dbReference type="Rhea" id="RHEA:37163"/>
        <dbReference type="ChEBI" id="CHEBI:57287"/>
        <dbReference type="ChEBI" id="CHEBI:57387"/>
        <dbReference type="ChEBI" id="CHEBI:74560"/>
        <dbReference type="ChEBI" id="CHEBI:74565"/>
    </reaction>
    <physiologicalReaction direction="left-to-right" evidence="20">
        <dbReference type="Rhea" id="RHEA:37164"/>
    </physiologicalReaction>
</comment>
<keyword evidence="27" id="KW-0378">Hydrolase</keyword>
<name>A0A1D2NC45_ORCCI</name>
<evidence type="ECO:0000256" key="20">
    <source>
        <dbReference type="ARBA" id="ARBA00047543"/>
    </source>
</evidence>
<keyword evidence="6" id="KW-0963">Cytoplasm</keyword>
<dbReference type="OMA" id="AFHSMMQ"/>
<dbReference type="GO" id="GO:0052689">
    <property type="term" value="F:carboxylic ester hydrolase activity"/>
    <property type="evidence" value="ECO:0007669"/>
    <property type="project" value="TreeGrafter"/>
</dbReference>
<dbReference type="GO" id="GO:0055088">
    <property type="term" value="P:lipid homeostasis"/>
    <property type="evidence" value="ECO:0007669"/>
    <property type="project" value="TreeGrafter"/>
</dbReference>
<accession>A0A1D2NC45</accession>
<evidence type="ECO:0000256" key="25">
    <source>
        <dbReference type="SAM" id="MobiDB-lite"/>
    </source>
</evidence>
<keyword evidence="7" id="KW-0444">Lipid biosynthesis</keyword>
<proteinExistence type="inferred from homology"/>
<comment type="subcellular location">
    <subcellularLocation>
        <location evidence="3">Cytoplasm</location>
    </subcellularLocation>
    <subcellularLocation>
        <location evidence="4">Lipid droplet</location>
    </subcellularLocation>
</comment>
<dbReference type="PANTHER" id="PTHR42886:SF29">
    <property type="entry name" value="PUMMELIG, ISOFORM A"/>
    <property type="match status" value="1"/>
</dbReference>
<evidence type="ECO:0000256" key="14">
    <source>
        <dbReference type="ARBA" id="ARBA00036296"/>
    </source>
</evidence>
<comment type="catalytic activity">
    <reaction evidence="1">
        <text>a 1-acyl-sn-glycero-3-phosphate + an acyl-CoA = a 1,2-diacyl-sn-glycero-3-phosphate + CoA</text>
        <dbReference type="Rhea" id="RHEA:19709"/>
        <dbReference type="ChEBI" id="CHEBI:57287"/>
        <dbReference type="ChEBI" id="CHEBI:57970"/>
        <dbReference type="ChEBI" id="CHEBI:58342"/>
        <dbReference type="ChEBI" id="CHEBI:58608"/>
        <dbReference type="EC" id="2.3.1.51"/>
    </reaction>
    <physiologicalReaction direction="left-to-right" evidence="1">
        <dbReference type="Rhea" id="RHEA:19710"/>
    </physiologicalReaction>
</comment>
<comment type="catalytic activity">
    <reaction evidence="22">
        <text>1-(5Z,8Z,11Z,14Z-eicosatetraenoyl)-sn-glycero-3-phosphate + (9Z)-octadecenoyl-CoA = 1-(5Z,8Z,11Z,14Z)-eicosatetraenoyl-2-(9Z)-octadecenoyl-sn-glycero-3-phosphate + CoA</text>
        <dbReference type="Rhea" id="RHEA:37455"/>
        <dbReference type="ChEBI" id="CHEBI:57287"/>
        <dbReference type="ChEBI" id="CHEBI:57387"/>
        <dbReference type="ChEBI" id="CHEBI:74938"/>
        <dbReference type="ChEBI" id="CHEBI:74941"/>
    </reaction>
    <physiologicalReaction direction="left-to-right" evidence="22">
        <dbReference type="Rhea" id="RHEA:37456"/>
    </physiologicalReaction>
</comment>
<evidence type="ECO:0000256" key="2">
    <source>
        <dbReference type="ARBA" id="ARBA00000816"/>
    </source>
</evidence>
<dbReference type="Pfam" id="PF00561">
    <property type="entry name" value="Abhydrolase_1"/>
    <property type="match status" value="1"/>
</dbReference>
<dbReference type="EMBL" id="LJIJ01000094">
    <property type="protein sequence ID" value="ODN02833.1"/>
    <property type="molecule type" value="Genomic_DNA"/>
</dbReference>
<dbReference type="GO" id="GO:0006654">
    <property type="term" value="P:phosphatidic acid biosynthetic process"/>
    <property type="evidence" value="ECO:0007669"/>
    <property type="project" value="TreeGrafter"/>
</dbReference>
<keyword evidence="13" id="KW-0012">Acyltransferase</keyword>
<evidence type="ECO:0000256" key="11">
    <source>
        <dbReference type="ARBA" id="ARBA00022832"/>
    </source>
</evidence>
<comment type="catalytic activity">
    <reaction evidence="23">
        <text>1-(9Z-octadecenoyl)-sn-glycero-3-phosphate + (5Z,8Z,11Z,14Z)-eicosatetraenoyl-CoA = 1-(9Z)-octadecenoyl-2-(5Z,8Z,11Z,14Z)-eicosatetraenoyl-sn-glycero-3-phosphate + CoA</text>
        <dbReference type="Rhea" id="RHEA:37443"/>
        <dbReference type="ChEBI" id="CHEBI:57287"/>
        <dbReference type="ChEBI" id="CHEBI:57368"/>
        <dbReference type="ChEBI" id="CHEBI:74544"/>
        <dbReference type="ChEBI" id="CHEBI:74928"/>
    </reaction>
    <physiologicalReaction direction="left-to-right" evidence="23">
        <dbReference type="Rhea" id="RHEA:37444"/>
    </physiologicalReaction>
</comment>
<comment type="caution">
    <text evidence="27">The sequence shown here is derived from an EMBL/GenBank/DDBJ whole genome shotgun (WGS) entry which is preliminary data.</text>
</comment>
<dbReference type="SUPFAM" id="SSF53474">
    <property type="entry name" value="alpha/beta-Hydrolases"/>
    <property type="match status" value="1"/>
</dbReference>
<dbReference type="FunFam" id="3.40.50.1820:FF:000019">
    <property type="entry name" value="1-acylglycerol-3-phosphate O-acyltransferase ABHD5"/>
    <property type="match status" value="1"/>
</dbReference>
<keyword evidence="11" id="KW-0276">Fatty acid metabolism</keyword>
<dbReference type="PRINTS" id="PR00111">
    <property type="entry name" value="ABHYDROLASE"/>
</dbReference>
<comment type="catalytic activity">
    <reaction evidence="14">
        <text>1-(9Z-octadecenoyl)-sn-glycero-3-phosphate + octadecanoyl-CoA = 1-(9Z-octadecenoyl)-2-octadecanoyl-sn-glycero-3-phosphate + CoA</text>
        <dbReference type="Rhea" id="RHEA:37147"/>
        <dbReference type="ChEBI" id="CHEBI:57287"/>
        <dbReference type="ChEBI" id="CHEBI:57394"/>
        <dbReference type="ChEBI" id="CHEBI:74544"/>
        <dbReference type="ChEBI" id="CHEBI:74552"/>
    </reaction>
    <physiologicalReaction direction="left-to-right" evidence="14">
        <dbReference type="Rhea" id="RHEA:37148"/>
    </physiologicalReaction>
</comment>
<evidence type="ECO:0000256" key="16">
    <source>
        <dbReference type="ARBA" id="ARBA00040731"/>
    </source>
</evidence>
<evidence type="ECO:0000256" key="21">
    <source>
        <dbReference type="ARBA" id="ARBA00047849"/>
    </source>
</evidence>
<evidence type="ECO:0000256" key="3">
    <source>
        <dbReference type="ARBA" id="ARBA00004496"/>
    </source>
</evidence>
<evidence type="ECO:0000256" key="6">
    <source>
        <dbReference type="ARBA" id="ARBA00022490"/>
    </source>
</evidence>
<dbReference type="STRING" id="48709.A0A1D2NC45"/>
<sequence length="430" mass="48315">MMQGREFKGQLPGDFQENTNSAVVTKLMDSRNQTTGIIDTGEDFEEKEGWIRSWLKWCPTSMSLLRAAEKRILSYVKTPYKGQYVNIGPTVGKDESKIWTISLTENSPEKLPLVLVHGLGSGVALWALNLDGLASARPVYAFDLLGFGRSSRPNFSNDALDAERELVQSMEEWRREMKLERFVLLGHSMGGFLASSYAIRYPSRVSHLILADPWGFPEKPSDLSQKYPIPLWVKMIAYFLQPLNPLWGIRVAGPMGPKLIEKVRPDLIKKFSILSEDGDAKIADYIFHCNAQTPSGESAFHSLMSSFGWAKYPMINRIPSLRKDVPMTLIYGSRSWVDHCPGAIIQQMRPTSYVDVQIIQGAGHHVYADKRERFNELVLKAAAFSDENEISRYSGSPEKTPESTKSVDEKEIHVAVKGSSDSQHNISKTP</sequence>
<evidence type="ECO:0000313" key="28">
    <source>
        <dbReference type="Proteomes" id="UP000094527"/>
    </source>
</evidence>
<evidence type="ECO:0000256" key="24">
    <source>
        <dbReference type="ARBA" id="ARBA00049561"/>
    </source>
</evidence>
<dbReference type="InterPro" id="IPR000073">
    <property type="entry name" value="AB_hydrolase_1"/>
</dbReference>
<keyword evidence="8" id="KW-0551">Lipid droplet</keyword>
<dbReference type="GO" id="GO:0003841">
    <property type="term" value="F:1-acylglycerol-3-phosphate O-acyltransferase activity"/>
    <property type="evidence" value="ECO:0007669"/>
    <property type="project" value="UniProtKB-EC"/>
</dbReference>
<evidence type="ECO:0000256" key="5">
    <source>
        <dbReference type="ARBA" id="ARBA00013211"/>
    </source>
</evidence>
<keyword evidence="28" id="KW-1185">Reference proteome</keyword>
<evidence type="ECO:0000256" key="4">
    <source>
        <dbReference type="ARBA" id="ARBA00004502"/>
    </source>
</evidence>
<evidence type="ECO:0000256" key="1">
    <source>
        <dbReference type="ARBA" id="ARBA00000300"/>
    </source>
</evidence>
<evidence type="ECO:0000256" key="23">
    <source>
        <dbReference type="ARBA" id="ARBA00048770"/>
    </source>
</evidence>
<evidence type="ECO:0000256" key="12">
    <source>
        <dbReference type="ARBA" id="ARBA00023098"/>
    </source>
</evidence>
<dbReference type="GO" id="GO:0030154">
    <property type="term" value="P:cell differentiation"/>
    <property type="evidence" value="ECO:0007669"/>
    <property type="project" value="UniProtKB-KW"/>
</dbReference>
<keyword evidence="10" id="KW-0221">Differentiation</keyword>
<evidence type="ECO:0000256" key="22">
    <source>
        <dbReference type="ARBA" id="ARBA00048632"/>
    </source>
</evidence>
<evidence type="ECO:0000256" key="13">
    <source>
        <dbReference type="ARBA" id="ARBA00023315"/>
    </source>
</evidence>
<evidence type="ECO:0000256" key="19">
    <source>
        <dbReference type="ARBA" id="ARBA00047525"/>
    </source>
</evidence>
<comment type="catalytic activity">
    <reaction evidence="21">
        <text>eicosanoyl-CoA + 1-(9Z-octadecenoyl)-sn-glycero-3-phosphate = 1-(9Z)-octadecenoyl-2-eicosanoyl-sn-glycero-3-phosphate + CoA</text>
        <dbReference type="Rhea" id="RHEA:37451"/>
        <dbReference type="ChEBI" id="CHEBI:57287"/>
        <dbReference type="ChEBI" id="CHEBI:57380"/>
        <dbReference type="ChEBI" id="CHEBI:74544"/>
        <dbReference type="ChEBI" id="CHEBI:74937"/>
    </reaction>
    <physiologicalReaction direction="left-to-right" evidence="21">
        <dbReference type="Rhea" id="RHEA:37452"/>
    </physiologicalReaction>
</comment>
<dbReference type="GO" id="GO:0006631">
    <property type="term" value="P:fatty acid metabolic process"/>
    <property type="evidence" value="ECO:0007669"/>
    <property type="project" value="UniProtKB-KW"/>
</dbReference>
<comment type="catalytic activity">
    <reaction evidence="2">
        <text>1-(9Z-octadecenoyl)-sn-glycero-3-phosphate + hexadecanoyl-CoA = 1-(9Z)-octadecenoyl-2-hexadecanoyl-sn-glycero-3-phosphate + CoA</text>
        <dbReference type="Rhea" id="RHEA:37143"/>
        <dbReference type="ChEBI" id="CHEBI:57287"/>
        <dbReference type="ChEBI" id="CHEBI:57379"/>
        <dbReference type="ChEBI" id="CHEBI:74544"/>
        <dbReference type="ChEBI" id="CHEBI:74551"/>
    </reaction>
    <physiologicalReaction direction="left-to-right" evidence="2">
        <dbReference type="Rhea" id="RHEA:37144"/>
    </physiologicalReaction>
</comment>
<evidence type="ECO:0000256" key="17">
    <source>
        <dbReference type="ARBA" id="ARBA00042413"/>
    </source>
</evidence>
<evidence type="ECO:0000256" key="15">
    <source>
        <dbReference type="ARBA" id="ARBA00038097"/>
    </source>
</evidence>
<evidence type="ECO:0000313" key="27">
    <source>
        <dbReference type="EMBL" id="ODN02833.1"/>
    </source>
</evidence>
<comment type="catalytic activity">
    <reaction evidence="19">
        <text>1-hexadecanoyl-sn-glycero-3-phosphate + (9Z)-octadecenoyl-CoA = 1-hexadecanoyl-2-(9Z-octadecenoyl)-sn-glycero-3-phosphate + CoA</text>
        <dbReference type="Rhea" id="RHEA:33187"/>
        <dbReference type="ChEBI" id="CHEBI:57287"/>
        <dbReference type="ChEBI" id="CHEBI:57387"/>
        <dbReference type="ChEBI" id="CHEBI:57518"/>
        <dbReference type="ChEBI" id="CHEBI:64839"/>
    </reaction>
    <physiologicalReaction direction="left-to-right" evidence="19">
        <dbReference type="Rhea" id="RHEA:33188"/>
    </physiologicalReaction>
</comment>
<dbReference type="OrthoDB" id="7457040at2759"/>
<evidence type="ECO:0000256" key="7">
    <source>
        <dbReference type="ARBA" id="ARBA00022516"/>
    </source>
</evidence>
<comment type="function">
    <text evidence="18">Coenzyme A-dependent lysophosphatidic acid acyltransferase that catalyzes the transfer of an acyl group on a lysophosphatidic acid. Functions preferentially with 1-oleoyl-lysophosphatidic acid followed by 1-palmitoyl-lysophosphatidic acid, 1-stearoyl-lysophosphatidic acid and 1-arachidonoyl-lysophosphatidic acid as lipid acceptor. Functions preferentially with arachidonoyl-CoA followed by oleoyl-CoA as acyl group donors. Functions in phosphatidic acid biosynthesis. May regulate the cellular storage of triacylglycerol through activation of the phospholipase PNPLA2. Involved in keratinocyte differentiation. Regulates lipid droplet fusion.</text>
</comment>
<dbReference type="AlphaFoldDB" id="A0A1D2NC45"/>
<comment type="catalytic activity">
    <reaction evidence="24">
        <text>1-(9Z-octadecenoyl)-sn-glycero-3-phosphate + (9Z)-octadecenoyl-CoA = 1,2-di-(9Z-octadecenoyl)-sn-glycero-3-phosphate + CoA</text>
        <dbReference type="Rhea" id="RHEA:37131"/>
        <dbReference type="ChEBI" id="CHEBI:57287"/>
        <dbReference type="ChEBI" id="CHEBI:57387"/>
        <dbReference type="ChEBI" id="CHEBI:74544"/>
        <dbReference type="ChEBI" id="CHEBI:74546"/>
    </reaction>
    <physiologicalReaction direction="left-to-right" evidence="24">
        <dbReference type="Rhea" id="RHEA:37132"/>
    </physiologicalReaction>
</comment>
<evidence type="ECO:0000256" key="8">
    <source>
        <dbReference type="ARBA" id="ARBA00022677"/>
    </source>
</evidence>
<dbReference type="EC" id="2.3.1.51" evidence="5"/>
<dbReference type="GO" id="GO:0005811">
    <property type="term" value="C:lipid droplet"/>
    <property type="evidence" value="ECO:0007669"/>
    <property type="project" value="UniProtKB-SubCell"/>
</dbReference>
<feature type="compositionally biased region" description="Basic and acidic residues" evidence="25">
    <location>
        <begin position="399"/>
        <end position="414"/>
    </location>
</feature>
<dbReference type="Gene3D" id="3.40.50.1820">
    <property type="entry name" value="alpha/beta hydrolase"/>
    <property type="match status" value="1"/>
</dbReference>
<keyword evidence="12" id="KW-0443">Lipid metabolism</keyword>
<evidence type="ECO:0000256" key="18">
    <source>
        <dbReference type="ARBA" id="ARBA00045357"/>
    </source>
</evidence>
<keyword evidence="9" id="KW-0808">Transferase</keyword>
<reference evidence="27 28" key="1">
    <citation type="journal article" date="2016" name="Genome Biol. Evol.">
        <title>Gene Family Evolution Reflects Adaptation to Soil Environmental Stressors in the Genome of the Collembolan Orchesella cincta.</title>
        <authorList>
            <person name="Faddeeva-Vakhrusheva A."/>
            <person name="Derks M.F."/>
            <person name="Anvar S.Y."/>
            <person name="Agamennone V."/>
            <person name="Suring W."/>
            <person name="Smit S."/>
            <person name="van Straalen N.M."/>
            <person name="Roelofs D."/>
        </authorList>
    </citation>
    <scope>NUCLEOTIDE SEQUENCE [LARGE SCALE GENOMIC DNA]</scope>
    <source>
        <tissue evidence="27">Mixed pool</tissue>
    </source>
</reference>
<feature type="domain" description="AB hydrolase-1" evidence="26">
    <location>
        <begin position="112"/>
        <end position="227"/>
    </location>
</feature>
<feature type="compositionally biased region" description="Polar residues" evidence="25">
    <location>
        <begin position="419"/>
        <end position="430"/>
    </location>
</feature>
<protein>
    <recommendedName>
        <fullName evidence="16">1-acylglycerol-3-phosphate O-acyltransferase ABHD5</fullName>
        <ecNumber evidence="5">2.3.1.51</ecNumber>
    </recommendedName>
    <alternativeName>
        <fullName evidence="17">Abhydrolase domain-containing protein 5</fullName>
    </alternativeName>
</protein>
<dbReference type="PANTHER" id="PTHR42886">
    <property type="entry name" value="RE40534P-RELATED"/>
    <property type="match status" value="1"/>
</dbReference>
<dbReference type="GO" id="GO:0005739">
    <property type="term" value="C:mitochondrion"/>
    <property type="evidence" value="ECO:0007669"/>
    <property type="project" value="TreeGrafter"/>
</dbReference>
<dbReference type="InterPro" id="IPR029058">
    <property type="entry name" value="AB_hydrolase_fold"/>
</dbReference>
<evidence type="ECO:0000256" key="9">
    <source>
        <dbReference type="ARBA" id="ARBA00022679"/>
    </source>
</evidence>
<comment type="similarity">
    <text evidence="15">Belongs to the peptidase S33 family. ABHD4/ABHD5 subfamily.</text>
</comment>